<evidence type="ECO:0000256" key="2">
    <source>
        <dbReference type="ARBA" id="ARBA00010901"/>
    </source>
</evidence>
<reference evidence="5" key="1">
    <citation type="journal article" date="2015" name="Genome Biol. Evol.">
        <title>Physical Mapping and Refinement of the Painted Turtle Genome (Chrysemys picta) Inform Amniote Genome Evolution and Challenge Turtle-Bird Chromosomal Conservation.</title>
        <authorList>
            <person name="Badenhorst D."/>
            <person name="Hillier L.W."/>
            <person name="Literman R."/>
            <person name="Montiel E.E."/>
            <person name="Radhakrishnan S."/>
            <person name="Shen Y."/>
            <person name="Minx P."/>
            <person name="Janes D.E."/>
            <person name="Warren W.C."/>
            <person name="Edwards S.V."/>
            <person name="Valenzuela N."/>
        </authorList>
    </citation>
    <scope>NUCLEOTIDE SEQUENCE [LARGE SCALE GENOMIC DNA]</scope>
</reference>
<dbReference type="GO" id="GO:0005739">
    <property type="term" value="C:mitochondrion"/>
    <property type="evidence" value="ECO:0007669"/>
    <property type="project" value="UniProtKB-SubCell"/>
</dbReference>
<comment type="similarity">
    <text evidence="2 4">Belongs to the ATPase inhibitor family.</text>
</comment>
<dbReference type="Pfam" id="PF04568">
    <property type="entry name" value="IATP"/>
    <property type="match status" value="1"/>
</dbReference>
<comment type="subcellular location">
    <subcellularLocation>
        <location evidence="1 4">Mitochondrion</location>
    </subcellularLocation>
</comment>
<keyword evidence="6" id="KW-1185">Reference proteome</keyword>
<evidence type="ECO:0000256" key="3">
    <source>
        <dbReference type="ARBA" id="ARBA00023128"/>
    </source>
</evidence>
<dbReference type="Gene3D" id="1.20.5.500">
    <property type="entry name" value="Single helix bin"/>
    <property type="match status" value="1"/>
</dbReference>
<sequence length="85" mass="9485">MPGIGCSTALLCQFSVGGQSMEGLGGGSICETGGVFRKKQVAEEDQYFRKYHEEKIDHHNEEIDGLPKETECHKNKIQKLKNDDD</sequence>
<protein>
    <recommendedName>
        <fullName evidence="4">ATPase inhibitor, mitochondrial</fullName>
    </recommendedName>
    <alternativeName>
        <fullName evidence="4">ATP synthase F1 subunit epsilon</fullName>
    </alternativeName>
</protein>
<comment type="subunit">
    <text evidence="4">Homodimer; represents the active form and is present at a pH value below 6.5. Homotetramer; represents the inactive form and is present at a pH value above 7.0.</text>
</comment>
<dbReference type="Proteomes" id="UP000694380">
    <property type="component" value="Chromosome 8"/>
</dbReference>
<evidence type="ECO:0000313" key="6">
    <source>
        <dbReference type="Proteomes" id="UP000694380"/>
    </source>
</evidence>
<dbReference type="InterPro" id="IPR007648">
    <property type="entry name" value="ATPase_inhibitor_mt"/>
</dbReference>
<name>A0A8C3HLG4_CHRPI</name>
<dbReference type="SUPFAM" id="SSF64602">
    <property type="entry name" value="F1 ATPase inhibitor, IF1, C-terminal domain"/>
    <property type="match status" value="1"/>
</dbReference>
<comment type="domain">
    <text evidence="4">Forms an alpha-helical dimer with monomers associated via an antiparallel alpha-helical coiled coil, leaving each N-terminal inhibitory region accessible for interaction with an F1 catalytic domain. The inhibitory N-terminal region binds the alpha(ADP-bound)-beta(ADP-bound) (ATP5F1A-ATP5F1B) interface of F1-ATPase, and also contact the central gamma subunit (ATP5F1C). This dimeric state is favored by pH values below 7.0, and at higher values the dimers associate to form inactive homotetramer, where the inhibitory region is occluded, masking its inhibitory activity.</text>
</comment>
<dbReference type="GO" id="GO:0042030">
    <property type="term" value="F:ATPase inhibitor activity"/>
    <property type="evidence" value="ECO:0007669"/>
    <property type="project" value="UniProtKB-UniRule"/>
</dbReference>
<dbReference type="Ensembl" id="ENSCPBT00000023694.1">
    <property type="protein sequence ID" value="ENSCPBP00000020127.1"/>
    <property type="gene ID" value="ENSCPBG00000014491.1"/>
</dbReference>
<dbReference type="OMA" id="HKRETEC"/>
<reference evidence="5" key="2">
    <citation type="submission" date="2025-08" db="UniProtKB">
        <authorList>
            <consortium name="Ensembl"/>
        </authorList>
    </citation>
    <scope>IDENTIFICATION</scope>
</reference>
<evidence type="ECO:0000256" key="4">
    <source>
        <dbReference type="RuleBase" id="RU368087"/>
    </source>
</evidence>
<dbReference type="GeneTree" id="ENSGT00950000185658"/>
<proteinExistence type="inferred from homology"/>
<reference evidence="5" key="3">
    <citation type="submission" date="2025-09" db="UniProtKB">
        <authorList>
            <consortium name="Ensembl"/>
        </authorList>
    </citation>
    <scope>IDENTIFICATION</scope>
</reference>
<comment type="function">
    <text evidence="4">Endogenous F(1)F(o)-ATPase inhibitor limiting ATP depletion when the mitochondrial membrane potential falls below a threshold and the F(1)F(o)-ATP synthase starts hydrolyzing ATP to pump protons out of the mitochondrial matrix. Required to avoid the consumption of cellular ATP when the F(1)F(o)-ATP synthase enzyme acts as an ATP hydrolase.</text>
</comment>
<dbReference type="AlphaFoldDB" id="A0A8C3HLG4"/>
<evidence type="ECO:0000256" key="1">
    <source>
        <dbReference type="ARBA" id="ARBA00004173"/>
    </source>
</evidence>
<organism evidence="5 6">
    <name type="scientific">Chrysemys picta bellii</name>
    <name type="common">Western painted turtle</name>
    <name type="synonym">Emys bellii</name>
    <dbReference type="NCBI Taxonomy" id="8478"/>
    <lineage>
        <taxon>Eukaryota</taxon>
        <taxon>Metazoa</taxon>
        <taxon>Chordata</taxon>
        <taxon>Craniata</taxon>
        <taxon>Vertebrata</taxon>
        <taxon>Euteleostomi</taxon>
        <taxon>Archelosauria</taxon>
        <taxon>Testudinata</taxon>
        <taxon>Testudines</taxon>
        <taxon>Cryptodira</taxon>
        <taxon>Durocryptodira</taxon>
        <taxon>Testudinoidea</taxon>
        <taxon>Emydidae</taxon>
        <taxon>Chrysemys</taxon>
    </lineage>
</organism>
<evidence type="ECO:0000313" key="5">
    <source>
        <dbReference type="Ensembl" id="ENSCPBP00000020127.1"/>
    </source>
</evidence>
<comment type="function">
    <text evidence="4">Indirectly acts as a regulator of heme synthesis in erythroid tissues: regulates heme synthesis by modulating the mitochondrial pH and redox potential, allowing fech to efficiently catalyze the incorporation of iron into protoporphyrin IX to produce heme.</text>
</comment>
<keyword evidence="3 4" id="KW-0496">Mitochondrion</keyword>
<accession>A0A8C3HLG4</accession>